<dbReference type="PANTHER" id="PTHR46116">
    <property type="entry name" value="(E3-INDEPENDENT) E2 UBIQUITIN-CONJUGATING ENZYME"/>
    <property type="match status" value="1"/>
</dbReference>
<dbReference type="PROSITE" id="PS50127">
    <property type="entry name" value="UBC_2"/>
    <property type="match status" value="1"/>
</dbReference>
<dbReference type="InterPro" id="IPR000608">
    <property type="entry name" value="UBC"/>
</dbReference>
<keyword evidence="2" id="KW-0833">Ubl conjugation pathway</keyword>
<feature type="compositionally biased region" description="Polar residues" evidence="3">
    <location>
        <begin position="285"/>
        <end position="295"/>
    </location>
</feature>
<reference evidence="6" key="1">
    <citation type="submission" date="2024-06" db="EMBL/GenBank/DDBJ databases">
        <title>Multi-omics analyses provide insights into the biosynthesis of the anticancer antibiotic pleurotin in Hohenbuehelia grisea.</title>
        <authorList>
            <person name="Weaver J.A."/>
            <person name="Alberti F."/>
        </authorList>
    </citation>
    <scope>NUCLEOTIDE SEQUENCE [LARGE SCALE GENOMIC DNA]</scope>
    <source>
        <strain evidence="6">T-177</strain>
    </source>
</reference>
<proteinExistence type="predicted"/>
<comment type="caution">
    <text evidence="5">The sequence shown here is derived from an EMBL/GenBank/DDBJ whole genome shotgun (WGS) entry which is preliminary data.</text>
</comment>
<dbReference type="CDD" id="cd23810">
    <property type="entry name" value="UBCc_BIRC6"/>
    <property type="match status" value="1"/>
</dbReference>
<feature type="region of interest" description="Disordered" evidence="3">
    <location>
        <begin position="1"/>
        <end position="49"/>
    </location>
</feature>
<dbReference type="SUPFAM" id="SSF54495">
    <property type="entry name" value="UBC-like"/>
    <property type="match status" value="1"/>
</dbReference>
<dbReference type="Proteomes" id="UP001556367">
    <property type="component" value="Unassembled WGS sequence"/>
</dbReference>
<dbReference type="Pfam" id="PF00179">
    <property type="entry name" value="UQ_con"/>
    <property type="match status" value="1"/>
</dbReference>
<keyword evidence="1" id="KW-0808">Transferase</keyword>
<evidence type="ECO:0000256" key="3">
    <source>
        <dbReference type="SAM" id="MobiDB-lite"/>
    </source>
</evidence>
<dbReference type="PANTHER" id="PTHR46116:SF39">
    <property type="entry name" value="BACULOVIRAL IAP REPEAT-CONTAINING PROTEIN 6"/>
    <property type="match status" value="1"/>
</dbReference>
<dbReference type="EMBL" id="JASNQZ010000011">
    <property type="protein sequence ID" value="KAL0951732.1"/>
    <property type="molecule type" value="Genomic_DNA"/>
</dbReference>
<protein>
    <recommendedName>
        <fullName evidence="4">UBC core domain-containing protein</fullName>
    </recommendedName>
</protein>
<accession>A0ABR3J839</accession>
<sequence>MPPRKRKSAAIELRDSPGSPKRARTRSGAATKAATSTVIANDGNDDDGDDFANILAQIKAQEESEALAKQLQSEWDTAGPSSSVVNGATTGMEVSEDDEAMARRLAAEWGESNQGSSADPIHLDAGATLKEKARISSDETPVERPEPARRLTLVDEVSPDERLAEFRELFTAERDCSKCSAKVPSPRGFVTFTSASPPSLLFLLHAPCKSCKTNHCRGCFKPISCTPACKGRPTANKRSKKTPPECQVLGCCMESRAIALFEILGGLDRQILSERATAESRALNLQQNKGKQAQSVGPGGTGYGTDGHLSYDASRPSTAKGPKSSRNEQLADHWDELISRALETLTTFLPSPYSEPPQTYDLLPHLSLPHLLSASQLPDVLGGLLRNDSVTDWINRMNAYQSMLALLRRMADCELTVAVLIKRRWEMKKSCGLETWMWDEGEIEWERKDNSPDGPIVRGKSLLQHFEKLTKQCEAFLAGASQMMDSAGGDDQEVEETMMKGGSLCGDIVAAKGDIERAMNVLGALDESGSQSQDEAELAPEPEPVTKGKGGRKGKQKQKAPSEKIQKLEQLARMEKEYRNACEELAFKHVSLCDPDTGKYSYYNYHAEVAESANATRLPKDRLHLIKELAVMATSLPPGIWVRVDEVRNDVIKVMIAGPEGTPYANGLFEFDCFMPLVYPNKPPFMHLRTTGDGSVRFNPNLYNRGKVCLSLLGTWAGRPEEQWSPKSTLLQVLISVQSMILIDTPWYNEPGRGQAEPTSEASIGYNKAVSFQTARLAIVDWLKDEHRNGIWADVIASHFTIRNSQISEQLLAWSKQKGTARTTEVYYGSGSPSSDWGPLLQQFNEGSARLKDWAKVGASTATG</sequence>
<organism evidence="5 6">
    <name type="scientific">Hohenbuehelia grisea</name>
    <dbReference type="NCBI Taxonomy" id="104357"/>
    <lineage>
        <taxon>Eukaryota</taxon>
        <taxon>Fungi</taxon>
        <taxon>Dikarya</taxon>
        <taxon>Basidiomycota</taxon>
        <taxon>Agaricomycotina</taxon>
        <taxon>Agaricomycetes</taxon>
        <taxon>Agaricomycetidae</taxon>
        <taxon>Agaricales</taxon>
        <taxon>Pleurotineae</taxon>
        <taxon>Pleurotaceae</taxon>
        <taxon>Hohenbuehelia</taxon>
    </lineage>
</organism>
<feature type="region of interest" description="Disordered" evidence="3">
    <location>
        <begin position="285"/>
        <end position="329"/>
    </location>
</feature>
<feature type="region of interest" description="Disordered" evidence="3">
    <location>
        <begin position="526"/>
        <end position="564"/>
    </location>
</feature>
<name>A0ABR3J839_9AGAR</name>
<evidence type="ECO:0000256" key="1">
    <source>
        <dbReference type="ARBA" id="ARBA00022679"/>
    </source>
</evidence>
<evidence type="ECO:0000256" key="2">
    <source>
        <dbReference type="ARBA" id="ARBA00022786"/>
    </source>
</evidence>
<feature type="compositionally biased region" description="Polar residues" evidence="3">
    <location>
        <begin position="70"/>
        <end position="88"/>
    </location>
</feature>
<evidence type="ECO:0000313" key="5">
    <source>
        <dbReference type="EMBL" id="KAL0951732.1"/>
    </source>
</evidence>
<dbReference type="Gene3D" id="3.10.110.10">
    <property type="entry name" value="Ubiquitin Conjugating Enzyme"/>
    <property type="match status" value="1"/>
</dbReference>
<feature type="region of interest" description="Disordered" evidence="3">
    <location>
        <begin position="67"/>
        <end position="88"/>
    </location>
</feature>
<feature type="compositionally biased region" description="Basic residues" evidence="3">
    <location>
        <begin position="549"/>
        <end position="558"/>
    </location>
</feature>
<dbReference type="SMART" id="SM00212">
    <property type="entry name" value="UBCc"/>
    <property type="match status" value="1"/>
</dbReference>
<feature type="domain" description="UBC core" evidence="4">
    <location>
        <begin position="620"/>
        <end position="779"/>
    </location>
</feature>
<keyword evidence="6" id="KW-1185">Reference proteome</keyword>
<gene>
    <name evidence="5" type="ORF">HGRIS_008406</name>
</gene>
<evidence type="ECO:0000259" key="4">
    <source>
        <dbReference type="PROSITE" id="PS50127"/>
    </source>
</evidence>
<evidence type="ECO:0000313" key="6">
    <source>
        <dbReference type="Proteomes" id="UP001556367"/>
    </source>
</evidence>
<dbReference type="InterPro" id="IPR016135">
    <property type="entry name" value="UBQ-conjugating_enzyme/RWD"/>
</dbReference>